<organism evidence="2 3">
    <name type="scientific">Lasius niger</name>
    <name type="common">Black garden ant</name>
    <dbReference type="NCBI Taxonomy" id="67767"/>
    <lineage>
        <taxon>Eukaryota</taxon>
        <taxon>Metazoa</taxon>
        <taxon>Ecdysozoa</taxon>
        <taxon>Arthropoda</taxon>
        <taxon>Hexapoda</taxon>
        <taxon>Insecta</taxon>
        <taxon>Pterygota</taxon>
        <taxon>Neoptera</taxon>
        <taxon>Endopterygota</taxon>
        <taxon>Hymenoptera</taxon>
        <taxon>Apocrita</taxon>
        <taxon>Aculeata</taxon>
        <taxon>Formicoidea</taxon>
        <taxon>Formicidae</taxon>
        <taxon>Formicinae</taxon>
        <taxon>Lasius</taxon>
        <taxon>Lasius</taxon>
    </lineage>
</organism>
<dbReference type="EMBL" id="LBMM01021037">
    <property type="protein sequence ID" value="KMQ83156.1"/>
    <property type="molecule type" value="Genomic_DNA"/>
</dbReference>
<name>A0A0J7JZ55_LASNI</name>
<evidence type="ECO:0000313" key="2">
    <source>
        <dbReference type="EMBL" id="KMQ83156.1"/>
    </source>
</evidence>
<dbReference type="AlphaFoldDB" id="A0A0J7JZ55"/>
<evidence type="ECO:0000313" key="3">
    <source>
        <dbReference type="Proteomes" id="UP000036403"/>
    </source>
</evidence>
<dbReference type="OrthoDB" id="7697103at2759"/>
<evidence type="ECO:0000256" key="1">
    <source>
        <dbReference type="SAM" id="MobiDB-lite"/>
    </source>
</evidence>
<sequence>MADSKQREEMLERDKRNDKDGRMEGALYEVARGVEGKVVKGGERRNLGEEDGEIGKGEIKRVIERLKNGKASEADGVPNEVWKLGGERIEDWAWRFCNRVWRGKGGRSNGRMG</sequence>
<proteinExistence type="predicted"/>
<dbReference type="Proteomes" id="UP000036403">
    <property type="component" value="Unassembled WGS sequence"/>
</dbReference>
<protein>
    <submittedName>
        <fullName evidence="2">Neurofilament medium polypeptide-like protein</fullName>
    </submittedName>
</protein>
<keyword evidence="3" id="KW-1185">Reference proteome</keyword>
<comment type="caution">
    <text evidence="2">The sequence shown here is derived from an EMBL/GenBank/DDBJ whole genome shotgun (WGS) entry which is preliminary data.</text>
</comment>
<reference evidence="2 3" key="1">
    <citation type="submission" date="2015-04" db="EMBL/GenBank/DDBJ databases">
        <title>Lasius niger genome sequencing.</title>
        <authorList>
            <person name="Konorov E.A."/>
            <person name="Nikitin M.A."/>
            <person name="Kirill M.V."/>
            <person name="Chang P."/>
        </authorList>
    </citation>
    <scope>NUCLEOTIDE SEQUENCE [LARGE SCALE GENOMIC DNA]</scope>
    <source>
        <tissue evidence="2">Whole</tissue>
    </source>
</reference>
<gene>
    <name evidence="2" type="ORF">RF55_20771</name>
</gene>
<dbReference type="PaxDb" id="67767-A0A0J7JZ55"/>
<accession>A0A0J7JZ55</accession>
<feature type="region of interest" description="Disordered" evidence="1">
    <location>
        <begin position="1"/>
        <end position="23"/>
    </location>
</feature>